<evidence type="ECO:0000256" key="2">
    <source>
        <dbReference type="ARBA" id="ARBA00022748"/>
    </source>
</evidence>
<protein>
    <submittedName>
        <fullName evidence="5">AhpC/TSA family protein</fullName>
    </submittedName>
</protein>
<dbReference type="InterPro" id="IPR017937">
    <property type="entry name" value="Thioredoxin_CS"/>
</dbReference>
<dbReference type="OrthoDB" id="750178at2"/>
<keyword evidence="2" id="KW-0201">Cytochrome c-type biogenesis</keyword>
<dbReference type="PROSITE" id="PS00194">
    <property type="entry name" value="THIOREDOXIN_1"/>
    <property type="match status" value="1"/>
</dbReference>
<dbReference type="GO" id="GO:0030313">
    <property type="term" value="C:cell envelope"/>
    <property type="evidence" value="ECO:0007669"/>
    <property type="project" value="UniProtKB-SubCell"/>
</dbReference>
<dbReference type="InterPro" id="IPR013766">
    <property type="entry name" value="Thioredoxin_domain"/>
</dbReference>
<dbReference type="GO" id="GO:0016491">
    <property type="term" value="F:oxidoreductase activity"/>
    <property type="evidence" value="ECO:0007669"/>
    <property type="project" value="InterPro"/>
</dbReference>
<evidence type="ECO:0000313" key="6">
    <source>
        <dbReference type="Proteomes" id="UP000281028"/>
    </source>
</evidence>
<dbReference type="Proteomes" id="UP000281028">
    <property type="component" value="Unassembled WGS sequence"/>
</dbReference>
<organism evidence="5 6">
    <name type="scientific">Chitinophaga solisilvae</name>
    <dbReference type="NCBI Taxonomy" id="1233460"/>
    <lineage>
        <taxon>Bacteria</taxon>
        <taxon>Pseudomonadati</taxon>
        <taxon>Bacteroidota</taxon>
        <taxon>Chitinophagia</taxon>
        <taxon>Chitinophagales</taxon>
        <taxon>Chitinophagaceae</taxon>
        <taxon>Chitinophaga</taxon>
    </lineage>
</organism>
<dbReference type="EMBL" id="RIAR02000001">
    <property type="protein sequence ID" value="NSL86784.1"/>
    <property type="molecule type" value="Genomic_DNA"/>
</dbReference>
<dbReference type="GO" id="GO:0017004">
    <property type="term" value="P:cytochrome complex assembly"/>
    <property type="evidence" value="ECO:0007669"/>
    <property type="project" value="UniProtKB-KW"/>
</dbReference>
<dbReference type="Gene3D" id="3.40.30.10">
    <property type="entry name" value="Glutaredoxin"/>
    <property type="match status" value="1"/>
</dbReference>
<dbReference type="InterPro" id="IPR013740">
    <property type="entry name" value="Redoxin"/>
</dbReference>
<gene>
    <name evidence="5" type="ORF">ECE50_008080</name>
</gene>
<sequence>MKKTMMTVAGGLLLAALQPVMAQQKKNEITVEIKGQGDNKLLLLLYDDSKRMDSAIRRNGDVFTFSTEGMQLPVAATLVSHHPASRFEFSKGGMFMPAPKLEFIITDKPVRITGNAAELFLATAKGGTANEEMNALKKKTMPLVKQIWELRKQSAGLKKPEDSTARKAVMKQMEELSAQEARLKKNFIATHPGSFVSILLLSQQMKSYSTDELTTTFSKLADTYKNTFLGKHIANTISGTRATEPGNTAPDFTKMDLSGEPFTLSSLRGKFVLVDFWGSWCGPCRASHPHLKEVYEKYKSKGLEIVGVACEKVAAVDDAKKSWQQAVRTDGISAWINVLNNDGKENADVSKKYAVDGYPTKLLLDKNGKIIYKLVGNGGAELDAALKKALGE</sequence>
<dbReference type="CDD" id="cd02966">
    <property type="entry name" value="TlpA_like_family"/>
    <property type="match status" value="1"/>
</dbReference>
<evidence type="ECO:0000256" key="4">
    <source>
        <dbReference type="ARBA" id="ARBA00023284"/>
    </source>
</evidence>
<reference evidence="5" key="1">
    <citation type="submission" date="2020-05" db="EMBL/GenBank/DDBJ databases">
        <title>Chitinophaga laudate sp. nov., isolated from a tropical peat swamp.</title>
        <authorList>
            <person name="Goh C.B.S."/>
            <person name="Lee M.S."/>
            <person name="Parimannan S."/>
            <person name="Pasbakhsh P."/>
            <person name="Yule C.M."/>
            <person name="Rajandas H."/>
            <person name="Loke S."/>
            <person name="Croft L."/>
            <person name="Tan J.B.L."/>
        </authorList>
    </citation>
    <scope>NUCLEOTIDE SEQUENCE</scope>
    <source>
        <strain evidence="5">Mgbs1</strain>
    </source>
</reference>
<proteinExistence type="predicted"/>
<dbReference type="PROSITE" id="PS51352">
    <property type="entry name" value="THIOREDOXIN_2"/>
    <property type="match status" value="1"/>
</dbReference>
<dbReference type="InterPro" id="IPR050553">
    <property type="entry name" value="Thioredoxin_ResA/DsbE_sf"/>
</dbReference>
<dbReference type="AlphaFoldDB" id="A0A3S1B0P4"/>
<comment type="subcellular location">
    <subcellularLocation>
        <location evidence="1">Cell envelope</location>
    </subcellularLocation>
</comment>
<dbReference type="PANTHER" id="PTHR42852">
    <property type="entry name" value="THIOL:DISULFIDE INTERCHANGE PROTEIN DSBE"/>
    <property type="match status" value="1"/>
</dbReference>
<evidence type="ECO:0000256" key="3">
    <source>
        <dbReference type="ARBA" id="ARBA00023157"/>
    </source>
</evidence>
<dbReference type="InterPro" id="IPR036249">
    <property type="entry name" value="Thioredoxin-like_sf"/>
</dbReference>
<comment type="caution">
    <text evidence="5">The sequence shown here is derived from an EMBL/GenBank/DDBJ whole genome shotgun (WGS) entry which is preliminary data.</text>
</comment>
<keyword evidence="4" id="KW-0676">Redox-active center</keyword>
<evidence type="ECO:0000313" key="5">
    <source>
        <dbReference type="EMBL" id="NSL86784.1"/>
    </source>
</evidence>
<accession>A0A3S1B0P4</accession>
<dbReference type="PANTHER" id="PTHR42852:SF6">
    <property type="entry name" value="THIOL:DISULFIDE INTERCHANGE PROTEIN DSBE"/>
    <property type="match status" value="1"/>
</dbReference>
<dbReference type="Pfam" id="PF14289">
    <property type="entry name" value="DUF4369"/>
    <property type="match status" value="1"/>
</dbReference>
<dbReference type="InterPro" id="IPR025380">
    <property type="entry name" value="DUF4369"/>
</dbReference>
<evidence type="ECO:0000256" key="1">
    <source>
        <dbReference type="ARBA" id="ARBA00004196"/>
    </source>
</evidence>
<dbReference type="SUPFAM" id="SSF52833">
    <property type="entry name" value="Thioredoxin-like"/>
    <property type="match status" value="1"/>
</dbReference>
<keyword evidence="6" id="KW-1185">Reference proteome</keyword>
<name>A0A3S1B0P4_9BACT</name>
<keyword evidence="3" id="KW-1015">Disulfide bond</keyword>
<dbReference type="Pfam" id="PF08534">
    <property type="entry name" value="Redoxin"/>
    <property type="match status" value="1"/>
</dbReference>